<dbReference type="SUPFAM" id="SSF64005">
    <property type="entry name" value="Undecaprenyl diphosphate synthase"/>
    <property type="match status" value="1"/>
</dbReference>
<evidence type="ECO:0000256" key="2">
    <source>
        <dbReference type="HAMAP-Rule" id="MF_01139"/>
    </source>
</evidence>
<dbReference type="EMBL" id="JBHRSV010000001">
    <property type="protein sequence ID" value="MFC2924529.1"/>
    <property type="molecule type" value="Genomic_DNA"/>
</dbReference>
<sequence>MTDTGRTEDGPRHIAIIMDGNGRWAKARGRPRAFGHQQGVEAVRAVVRSGADLGVPCLTLFGFSTENWSRPAEEVEALFGLLRRFVDADLESLADDGVRIRILGRRDGLSDDLVEIIDRAETRTAHNSRFFLNIAFNYGGRDEIVRAVRQIAAEAVRGDLPADAIDERIFAAHLDSADLPDPDLVIRTSGEQRLSNFLLWQAAYAELVFLDVLWPDFGREHLEGAIGEFRRRRRRFGGVDDR</sequence>
<dbReference type="InterPro" id="IPR036424">
    <property type="entry name" value="UPP_synth-like_sf"/>
</dbReference>
<comment type="similarity">
    <text evidence="2">Belongs to the UPP synthase family.</text>
</comment>
<dbReference type="PANTHER" id="PTHR10291">
    <property type="entry name" value="DEHYDRODOLICHYL DIPHOSPHATE SYNTHASE FAMILY MEMBER"/>
    <property type="match status" value="1"/>
</dbReference>
<name>A0ABV6ZSX7_9PROT</name>
<proteinExistence type="inferred from homology"/>
<feature type="binding site" evidence="2">
    <location>
        <position position="32"/>
    </location>
    <ligand>
        <name>substrate</name>
    </ligand>
</feature>
<feature type="binding site" evidence="2">
    <location>
        <position position="70"/>
    </location>
    <ligand>
        <name>substrate</name>
    </ligand>
</feature>
<dbReference type="InterPro" id="IPR001441">
    <property type="entry name" value="UPP_synth-like"/>
</dbReference>
<dbReference type="NCBIfam" id="TIGR00055">
    <property type="entry name" value="uppS"/>
    <property type="match status" value="1"/>
</dbReference>
<keyword evidence="4" id="KW-1185">Reference proteome</keyword>
<gene>
    <name evidence="3" type="ORF">ACFOOR_00250</name>
</gene>
<feature type="binding site" evidence="2">
    <location>
        <begin position="193"/>
        <end position="195"/>
    </location>
    <ligand>
        <name>substrate</name>
    </ligand>
</feature>
<comment type="function">
    <text evidence="2">Catalyzes the condensation of isopentenyl diphosphate (IPP) with allylic pyrophosphates generating different type of terpenoids.</text>
</comment>
<dbReference type="GO" id="GO:0016740">
    <property type="term" value="F:transferase activity"/>
    <property type="evidence" value="ECO:0007669"/>
    <property type="project" value="UniProtKB-KW"/>
</dbReference>
<dbReference type="PANTHER" id="PTHR10291:SF0">
    <property type="entry name" value="DEHYDRODOLICHYL DIPHOSPHATE SYNTHASE 2"/>
    <property type="match status" value="1"/>
</dbReference>
<feature type="binding site" evidence="2">
    <location>
        <begin position="64"/>
        <end position="66"/>
    </location>
    <ligand>
        <name>substrate</name>
    </ligand>
</feature>
<feature type="active site" evidence="2">
    <location>
        <position position="19"/>
    </location>
</feature>
<feature type="binding site" evidence="2">
    <location>
        <position position="19"/>
    </location>
    <ligand>
        <name>Mg(2+)</name>
        <dbReference type="ChEBI" id="CHEBI:18420"/>
    </ligand>
</feature>
<comment type="cofactor">
    <cofactor evidence="2">
        <name>Mg(2+)</name>
        <dbReference type="ChEBI" id="CHEBI:18420"/>
    </cofactor>
    <text evidence="2">Binds 2 magnesium ions per subunit.</text>
</comment>
<feature type="binding site" evidence="2">
    <location>
        <position position="36"/>
    </location>
    <ligand>
        <name>substrate</name>
    </ligand>
</feature>
<dbReference type="EC" id="2.5.1.-" evidence="2"/>
<dbReference type="NCBIfam" id="NF011408">
    <property type="entry name" value="PRK14834.1"/>
    <property type="match status" value="1"/>
</dbReference>
<comment type="subunit">
    <text evidence="2">Homodimer.</text>
</comment>
<comment type="caution">
    <text evidence="3">The sequence shown here is derived from an EMBL/GenBank/DDBJ whole genome shotgun (WGS) entry which is preliminary data.</text>
</comment>
<feature type="binding site" evidence="2">
    <location>
        <position position="24"/>
    </location>
    <ligand>
        <name>substrate</name>
    </ligand>
</feature>
<feature type="active site" description="Proton acceptor" evidence="2">
    <location>
        <position position="67"/>
    </location>
</feature>
<evidence type="ECO:0000256" key="1">
    <source>
        <dbReference type="ARBA" id="ARBA00022679"/>
    </source>
</evidence>
<keyword evidence="2" id="KW-0460">Magnesium</keyword>
<dbReference type="CDD" id="cd00475">
    <property type="entry name" value="Cis_IPPS"/>
    <property type="match status" value="1"/>
</dbReference>
<dbReference type="PROSITE" id="PS01066">
    <property type="entry name" value="UPP_SYNTHASE"/>
    <property type="match status" value="1"/>
</dbReference>
<keyword evidence="1 2" id="KW-0808">Transferase</keyword>
<dbReference type="HAMAP" id="MF_01139">
    <property type="entry name" value="ISPT"/>
    <property type="match status" value="1"/>
</dbReference>
<keyword evidence="2" id="KW-0479">Metal-binding</keyword>
<feature type="binding site" evidence="2">
    <location>
        <position position="68"/>
    </location>
    <ligand>
        <name>substrate</name>
    </ligand>
</feature>
<accession>A0ABV6ZSX7</accession>
<dbReference type="RefSeq" id="WP_343163756.1">
    <property type="nucleotide sequence ID" value="NZ_JBHRSV010000001.1"/>
</dbReference>
<feature type="binding site" evidence="2">
    <location>
        <position position="206"/>
    </location>
    <ligand>
        <name>Mg(2+)</name>
        <dbReference type="ChEBI" id="CHEBI:18420"/>
    </ligand>
</feature>
<evidence type="ECO:0000313" key="4">
    <source>
        <dbReference type="Proteomes" id="UP001595379"/>
    </source>
</evidence>
<protein>
    <recommendedName>
        <fullName evidence="2">Isoprenyl transferase</fullName>
        <ecNumber evidence="2">2.5.1.-</ecNumber>
    </recommendedName>
</protein>
<dbReference type="Gene3D" id="3.40.1180.10">
    <property type="entry name" value="Decaprenyl diphosphate synthase-like"/>
    <property type="match status" value="1"/>
</dbReference>
<reference evidence="4" key="1">
    <citation type="journal article" date="2019" name="Int. J. Syst. Evol. Microbiol.">
        <title>The Global Catalogue of Microorganisms (GCM) 10K type strain sequencing project: providing services to taxonomists for standard genome sequencing and annotation.</title>
        <authorList>
            <consortium name="The Broad Institute Genomics Platform"/>
            <consortium name="The Broad Institute Genome Sequencing Center for Infectious Disease"/>
            <person name="Wu L."/>
            <person name="Ma J."/>
        </authorList>
    </citation>
    <scope>NUCLEOTIDE SEQUENCE [LARGE SCALE GENOMIC DNA]</scope>
    <source>
        <strain evidence="4">KCTC 52487</strain>
    </source>
</reference>
<dbReference type="Proteomes" id="UP001595379">
    <property type="component" value="Unassembled WGS sequence"/>
</dbReference>
<dbReference type="Pfam" id="PF01255">
    <property type="entry name" value="Prenyltransf"/>
    <property type="match status" value="1"/>
</dbReference>
<feature type="binding site" evidence="2">
    <location>
        <begin position="20"/>
        <end position="23"/>
    </location>
    <ligand>
        <name>substrate</name>
    </ligand>
</feature>
<dbReference type="InterPro" id="IPR018520">
    <property type="entry name" value="UPP_synth-like_CS"/>
</dbReference>
<feature type="binding site" evidence="2">
    <location>
        <position position="187"/>
    </location>
    <ligand>
        <name>substrate</name>
    </ligand>
</feature>
<organism evidence="3 4">
    <name type="scientific">Hyphobacterium vulgare</name>
    <dbReference type="NCBI Taxonomy" id="1736751"/>
    <lineage>
        <taxon>Bacteria</taxon>
        <taxon>Pseudomonadati</taxon>
        <taxon>Pseudomonadota</taxon>
        <taxon>Alphaproteobacteria</taxon>
        <taxon>Maricaulales</taxon>
        <taxon>Maricaulaceae</taxon>
        <taxon>Hyphobacterium</taxon>
    </lineage>
</organism>
<evidence type="ECO:0000313" key="3">
    <source>
        <dbReference type="EMBL" id="MFC2924529.1"/>
    </source>
</evidence>
<dbReference type="NCBIfam" id="NF011405">
    <property type="entry name" value="PRK14830.1"/>
    <property type="match status" value="1"/>
</dbReference>